<evidence type="ECO:0000256" key="5">
    <source>
        <dbReference type="ARBA" id="ARBA00007406"/>
    </source>
</evidence>
<keyword evidence="8" id="KW-0963">Cytoplasm</keyword>
<evidence type="ECO:0000259" key="22">
    <source>
        <dbReference type="Pfam" id="PF02800"/>
    </source>
</evidence>
<comment type="catalytic activity">
    <reaction evidence="21">
        <text>S-nitroso-L-cysteinyl-[GAPDH] + L-cysteinyl-[protein] = L-cysteinyl-[GAPDH] + S-nitroso-L-cysteinyl-[protein]</text>
        <dbReference type="Rhea" id="RHEA:66684"/>
        <dbReference type="Rhea" id="RHEA-COMP:10131"/>
        <dbReference type="Rhea" id="RHEA-COMP:17089"/>
        <dbReference type="Rhea" id="RHEA-COMP:17090"/>
        <dbReference type="Rhea" id="RHEA-COMP:17091"/>
        <dbReference type="ChEBI" id="CHEBI:29950"/>
        <dbReference type="ChEBI" id="CHEBI:149494"/>
    </reaction>
    <physiologicalReaction direction="left-to-right" evidence="21">
        <dbReference type="Rhea" id="RHEA:66685"/>
    </physiologicalReaction>
</comment>
<keyword evidence="14" id="KW-0520">NAD</keyword>
<accession>A0A485P0M7</accession>
<evidence type="ECO:0000256" key="10">
    <source>
        <dbReference type="ARBA" id="ARBA00022703"/>
    </source>
</evidence>
<evidence type="ECO:0000256" key="11">
    <source>
        <dbReference type="ARBA" id="ARBA00022799"/>
    </source>
</evidence>
<evidence type="ECO:0000256" key="18">
    <source>
        <dbReference type="ARBA" id="ARBA00031890"/>
    </source>
</evidence>
<keyword evidence="17" id="KW-0539">Nucleus</keyword>
<evidence type="ECO:0000256" key="3">
    <source>
        <dbReference type="ARBA" id="ARBA00004514"/>
    </source>
</evidence>
<dbReference type="InterPro" id="IPR020829">
    <property type="entry name" value="GlycerAld_3-P_DH_cat"/>
</dbReference>
<comment type="subunit">
    <text evidence="19">Homotetramer. Interacts with TPPP; the interaction is direct. Interacts (when S-nitrosylated) with SIAH1; leading to nuclear translocation. Interacts with RILPL1/GOSPEL, leading to prevent the interaction between GAPDH and SIAH1 and prevent nuclear translocation. Interacts with CHP1; the interaction increases the binding of CHP1 with microtubules. Associates with microtubules. Interacts with EIF1AD, USP25, PRKCI and WARS1. Interacts with phosphorylated RPL13A; inhibited by oxidatively-modified low-densitity lipoprotein (LDL(ox)). Component of the GAIT complex. Interacts with FKBP6; leading to inhibit GAPDH catalytic activity. Interacts with TRAF2, promoting TRAF2 ubiquitination. Interacts with TRAF3, promoting TRAF3 ubiquitination.</text>
</comment>
<dbReference type="EMBL" id="CAAGRJ010025051">
    <property type="protein sequence ID" value="VFV37799.1"/>
    <property type="molecule type" value="Genomic_DNA"/>
</dbReference>
<dbReference type="PANTHER" id="PTHR10836:SF111">
    <property type="entry name" value="GLYCERALDEHYDE-3-PHOSPHATE DEHYDROGENASE"/>
    <property type="match status" value="1"/>
</dbReference>
<dbReference type="InterPro" id="IPR020831">
    <property type="entry name" value="GlycerAld/Erythrose_P_DH"/>
</dbReference>
<keyword evidence="10" id="KW-0053">Apoptosis</keyword>
<dbReference type="GO" id="GO:0005856">
    <property type="term" value="C:cytoskeleton"/>
    <property type="evidence" value="ECO:0007669"/>
    <property type="project" value="UniProtKB-SubCell"/>
</dbReference>
<keyword evidence="16" id="KW-0206">Cytoskeleton</keyword>
<evidence type="ECO:0000256" key="9">
    <source>
        <dbReference type="ARBA" id="ARBA00022679"/>
    </source>
</evidence>
<dbReference type="GO" id="GO:0006417">
    <property type="term" value="P:regulation of translation"/>
    <property type="evidence" value="ECO:0007669"/>
    <property type="project" value="UniProtKB-KW"/>
</dbReference>
<dbReference type="GO" id="GO:0005634">
    <property type="term" value="C:nucleus"/>
    <property type="evidence" value="ECO:0007669"/>
    <property type="project" value="UniProtKB-SubCell"/>
</dbReference>
<dbReference type="Gene3D" id="3.30.360.10">
    <property type="entry name" value="Dihydrodipicolinate Reductase, domain 2"/>
    <property type="match status" value="1"/>
</dbReference>
<gene>
    <name evidence="23" type="ORF">LYPA_23C018280</name>
</gene>
<keyword evidence="15" id="KW-0324">Glycolysis</keyword>
<evidence type="ECO:0000256" key="21">
    <source>
        <dbReference type="ARBA" id="ARBA00048005"/>
    </source>
</evidence>
<comment type="subcellular location">
    <subcellularLocation>
        <location evidence="2">Cytoplasm</location>
        <location evidence="2">Cytoskeleton</location>
    </subcellularLocation>
    <subcellularLocation>
        <location evidence="3">Cytoplasm</location>
        <location evidence="3">Cytosol</location>
    </subcellularLocation>
    <subcellularLocation>
        <location evidence="1">Nucleus</location>
    </subcellularLocation>
</comment>
<proteinExistence type="inferred from homology"/>
<keyword evidence="11" id="KW-0702">S-nitrosylation</keyword>
<evidence type="ECO:0000256" key="20">
    <source>
        <dbReference type="ARBA" id="ARBA00047698"/>
    </source>
</evidence>
<evidence type="ECO:0000313" key="24">
    <source>
        <dbReference type="Proteomes" id="UP000386466"/>
    </source>
</evidence>
<dbReference type="EC" id="1.2.1.12" evidence="6"/>
<evidence type="ECO:0000256" key="12">
    <source>
        <dbReference type="ARBA" id="ARBA00022845"/>
    </source>
</evidence>
<reference evidence="23 24" key="1">
    <citation type="submission" date="2019-01" db="EMBL/GenBank/DDBJ databases">
        <authorList>
            <person name="Alioto T."/>
            <person name="Alioto T."/>
        </authorList>
    </citation>
    <scope>NUCLEOTIDE SEQUENCE [LARGE SCALE GENOMIC DNA]</scope>
</reference>
<evidence type="ECO:0000256" key="4">
    <source>
        <dbReference type="ARBA" id="ARBA00004869"/>
    </source>
</evidence>
<evidence type="ECO:0000256" key="14">
    <source>
        <dbReference type="ARBA" id="ARBA00023027"/>
    </source>
</evidence>
<name>A0A485P0M7_LYNPA</name>
<dbReference type="PANTHER" id="PTHR10836">
    <property type="entry name" value="GLYCERALDEHYDE 3-PHOSPHATE DEHYDROGENASE"/>
    <property type="match status" value="1"/>
</dbReference>
<evidence type="ECO:0000256" key="1">
    <source>
        <dbReference type="ARBA" id="ARBA00004123"/>
    </source>
</evidence>
<dbReference type="GO" id="GO:0006915">
    <property type="term" value="P:apoptotic process"/>
    <property type="evidence" value="ECO:0007669"/>
    <property type="project" value="UniProtKB-KW"/>
</dbReference>
<feature type="domain" description="Glyceraldehyde 3-phosphate dehydrogenase catalytic" evidence="22">
    <location>
        <begin position="17"/>
        <end position="80"/>
    </location>
</feature>
<protein>
    <recommendedName>
        <fullName evidence="7">Glyceraldehyde-3-phosphate dehydrogenase</fullName>
        <ecNumber evidence="6">1.2.1.12</ecNumber>
    </recommendedName>
    <alternativeName>
        <fullName evidence="18">Peptidyl-cysteine S-nitrosylase GAPDH</fullName>
    </alternativeName>
</protein>
<evidence type="ECO:0000256" key="7">
    <source>
        <dbReference type="ARBA" id="ARBA00021022"/>
    </source>
</evidence>
<keyword evidence="13" id="KW-0560">Oxidoreductase</keyword>
<sequence length="80" mass="8830">MTTVHAITSTQKTMDGEVTPELNGKLTGMAFHVPTFNLSVMDLTCHLERAAKYDDIKTVKQASEGHLKGILSYTEDQVFS</sequence>
<evidence type="ECO:0000256" key="2">
    <source>
        <dbReference type="ARBA" id="ARBA00004245"/>
    </source>
</evidence>
<organism evidence="23 24">
    <name type="scientific">Lynx pardinus</name>
    <name type="common">Iberian lynx</name>
    <name type="synonym">Felis pardina</name>
    <dbReference type="NCBI Taxonomy" id="191816"/>
    <lineage>
        <taxon>Eukaryota</taxon>
        <taxon>Metazoa</taxon>
        <taxon>Chordata</taxon>
        <taxon>Craniata</taxon>
        <taxon>Vertebrata</taxon>
        <taxon>Euteleostomi</taxon>
        <taxon>Mammalia</taxon>
        <taxon>Eutheria</taxon>
        <taxon>Laurasiatheria</taxon>
        <taxon>Carnivora</taxon>
        <taxon>Feliformia</taxon>
        <taxon>Felidae</taxon>
        <taxon>Felinae</taxon>
        <taxon>Lynx</taxon>
    </lineage>
</organism>
<evidence type="ECO:0000256" key="17">
    <source>
        <dbReference type="ARBA" id="ARBA00023242"/>
    </source>
</evidence>
<comment type="catalytic activity">
    <reaction evidence="20">
        <text>D-glyceraldehyde 3-phosphate + phosphate + NAD(+) = (2R)-3-phospho-glyceroyl phosphate + NADH + H(+)</text>
        <dbReference type="Rhea" id="RHEA:10300"/>
        <dbReference type="ChEBI" id="CHEBI:15378"/>
        <dbReference type="ChEBI" id="CHEBI:43474"/>
        <dbReference type="ChEBI" id="CHEBI:57540"/>
        <dbReference type="ChEBI" id="CHEBI:57604"/>
        <dbReference type="ChEBI" id="CHEBI:57945"/>
        <dbReference type="ChEBI" id="CHEBI:59776"/>
        <dbReference type="EC" id="1.2.1.12"/>
    </reaction>
</comment>
<comment type="similarity">
    <text evidence="5">Belongs to the glyceraldehyde-3-phosphate dehydrogenase family.</text>
</comment>
<evidence type="ECO:0000256" key="6">
    <source>
        <dbReference type="ARBA" id="ARBA00013119"/>
    </source>
</evidence>
<keyword evidence="24" id="KW-1185">Reference proteome</keyword>
<dbReference type="GO" id="GO:0016740">
    <property type="term" value="F:transferase activity"/>
    <property type="evidence" value="ECO:0007669"/>
    <property type="project" value="UniProtKB-KW"/>
</dbReference>
<dbReference type="GO" id="GO:0006096">
    <property type="term" value="P:glycolytic process"/>
    <property type="evidence" value="ECO:0007669"/>
    <property type="project" value="UniProtKB-KW"/>
</dbReference>
<evidence type="ECO:0000256" key="8">
    <source>
        <dbReference type="ARBA" id="ARBA00022490"/>
    </source>
</evidence>
<evidence type="ECO:0000256" key="16">
    <source>
        <dbReference type="ARBA" id="ARBA00023212"/>
    </source>
</evidence>
<evidence type="ECO:0000256" key="13">
    <source>
        <dbReference type="ARBA" id="ARBA00023002"/>
    </source>
</evidence>
<dbReference type="PRINTS" id="PR00078">
    <property type="entry name" value="G3PDHDRGNASE"/>
</dbReference>
<dbReference type="GO" id="GO:0005829">
    <property type="term" value="C:cytosol"/>
    <property type="evidence" value="ECO:0007669"/>
    <property type="project" value="UniProtKB-SubCell"/>
</dbReference>
<dbReference type="GO" id="GO:0004365">
    <property type="term" value="F:glyceraldehyde-3-phosphate dehydrogenase (NAD+) (phosphorylating) activity"/>
    <property type="evidence" value="ECO:0007669"/>
    <property type="project" value="UniProtKB-EC"/>
</dbReference>
<evidence type="ECO:0000256" key="19">
    <source>
        <dbReference type="ARBA" id="ARBA00046997"/>
    </source>
</evidence>
<dbReference type="AlphaFoldDB" id="A0A485P0M7"/>
<keyword evidence="12" id="KW-0810">Translation regulation</keyword>
<evidence type="ECO:0000313" key="23">
    <source>
        <dbReference type="EMBL" id="VFV37799.1"/>
    </source>
</evidence>
<evidence type="ECO:0000256" key="15">
    <source>
        <dbReference type="ARBA" id="ARBA00023152"/>
    </source>
</evidence>
<dbReference type="SUPFAM" id="SSF55347">
    <property type="entry name" value="Glyceraldehyde-3-phosphate dehydrogenase-like, C-terminal domain"/>
    <property type="match status" value="1"/>
</dbReference>
<dbReference type="Pfam" id="PF02800">
    <property type="entry name" value="Gp_dh_C"/>
    <property type="match status" value="1"/>
</dbReference>
<dbReference type="Proteomes" id="UP000386466">
    <property type="component" value="Unassembled WGS sequence"/>
</dbReference>
<comment type="pathway">
    <text evidence="4">Carbohydrate degradation; glycolysis; pyruvate from D-glyceraldehyde 3-phosphate: step 1/5.</text>
</comment>
<keyword evidence="9" id="KW-0808">Transferase</keyword>